<evidence type="ECO:0000313" key="3">
    <source>
        <dbReference type="Proteomes" id="UP001249851"/>
    </source>
</evidence>
<keyword evidence="2" id="KW-0548">Nucleotidyltransferase</keyword>
<name>A0AAD9UQY6_ACRCE</name>
<keyword evidence="3" id="KW-1185">Reference proteome</keyword>
<dbReference type="InterPro" id="IPR043502">
    <property type="entry name" value="DNA/RNA_pol_sf"/>
</dbReference>
<evidence type="ECO:0000259" key="1">
    <source>
        <dbReference type="PROSITE" id="PS50878"/>
    </source>
</evidence>
<evidence type="ECO:0000313" key="2">
    <source>
        <dbReference type="EMBL" id="KAK2546709.1"/>
    </source>
</evidence>
<dbReference type="GO" id="GO:0003964">
    <property type="term" value="F:RNA-directed DNA polymerase activity"/>
    <property type="evidence" value="ECO:0007669"/>
    <property type="project" value="UniProtKB-KW"/>
</dbReference>
<dbReference type="SUPFAM" id="SSF56672">
    <property type="entry name" value="DNA/RNA polymerases"/>
    <property type="match status" value="1"/>
</dbReference>
<dbReference type="EMBL" id="JARQWQ010000320">
    <property type="protein sequence ID" value="KAK2546709.1"/>
    <property type="molecule type" value="Genomic_DNA"/>
</dbReference>
<organism evidence="2 3">
    <name type="scientific">Acropora cervicornis</name>
    <name type="common">Staghorn coral</name>
    <dbReference type="NCBI Taxonomy" id="6130"/>
    <lineage>
        <taxon>Eukaryota</taxon>
        <taxon>Metazoa</taxon>
        <taxon>Cnidaria</taxon>
        <taxon>Anthozoa</taxon>
        <taxon>Hexacorallia</taxon>
        <taxon>Scleractinia</taxon>
        <taxon>Astrocoeniina</taxon>
        <taxon>Acroporidae</taxon>
        <taxon>Acropora</taxon>
    </lineage>
</organism>
<accession>A0AAD9UQY6</accession>
<reference evidence="2" key="1">
    <citation type="journal article" date="2023" name="G3 (Bethesda)">
        <title>Whole genome assembly and annotation of the endangered Caribbean coral Acropora cervicornis.</title>
        <authorList>
            <person name="Selwyn J.D."/>
            <person name="Vollmer S.V."/>
        </authorList>
    </citation>
    <scope>NUCLEOTIDE SEQUENCE</scope>
    <source>
        <strain evidence="2">K2</strain>
    </source>
</reference>
<feature type="domain" description="Reverse transcriptase" evidence="1">
    <location>
        <begin position="1"/>
        <end position="270"/>
    </location>
</feature>
<keyword evidence="2" id="KW-0808">Transferase</keyword>
<dbReference type="CDD" id="cd01650">
    <property type="entry name" value="RT_nLTR_like"/>
    <property type="match status" value="1"/>
</dbReference>
<dbReference type="PANTHER" id="PTHR33332">
    <property type="entry name" value="REVERSE TRANSCRIPTASE DOMAIN-CONTAINING PROTEIN"/>
    <property type="match status" value="1"/>
</dbReference>
<dbReference type="AlphaFoldDB" id="A0AAD9UQY6"/>
<reference evidence="2" key="2">
    <citation type="journal article" date="2023" name="Science">
        <title>Genomic signatures of disease resistance in endangered staghorn corals.</title>
        <authorList>
            <person name="Vollmer S.V."/>
            <person name="Selwyn J.D."/>
            <person name="Despard B.A."/>
            <person name="Roesel C.L."/>
        </authorList>
    </citation>
    <scope>NUCLEOTIDE SEQUENCE</scope>
    <source>
        <strain evidence="2">K2</strain>
    </source>
</reference>
<dbReference type="Proteomes" id="UP001249851">
    <property type="component" value="Unassembled WGS sequence"/>
</dbReference>
<gene>
    <name evidence="2" type="ORF">P5673_033668</name>
</gene>
<dbReference type="InterPro" id="IPR000477">
    <property type="entry name" value="RT_dom"/>
</dbReference>
<comment type="caution">
    <text evidence="2">The sequence shown here is derived from an EMBL/GenBank/DDBJ whole genome shotgun (WGS) entry which is preliminary data.</text>
</comment>
<protein>
    <submittedName>
        <fullName evidence="2">RNA-directed DNA polymerase from transposon BS</fullName>
    </submittedName>
</protein>
<sequence length="317" mass="35782">MKEALVRPILKKASLDHEQLKNYRPISNLPFIAKCCEKVVADQLNQYLAVNELNEVFQSAYKRYHSTETALIRFQNDILRSIDDGGCVMLLLLDMSAAFDTVDHSILLSRLSTSFDINGKALAWFRSYLHNRSQFISIDSYRSTNRPLTCGVFQGSVLGPILYLMYVSPVGCIMRRHGVSYHMHADDSQVYITFKSDDLEDLEIARGTLEQCIVDVNNWMLQNNLKLNQDKSELVVMHAKHRLKPSLESIQVGESTIVPSESARNIGVIFDIPNIKISVQGVKRQLGSIGISKACRPDHIPARVLKEAPFRACSDLI</sequence>
<dbReference type="PROSITE" id="PS50878">
    <property type="entry name" value="RT_POL"/>
    <property type="match status" value="1"/>
</dbReference>
<dbReference type="Pfam" id="PF00078">
    <property type="entry name" value="RVT_1"/>
    <property type="match status" value="1"/>
</dbReference>
<keyword evidence="2" id="KW-0695">RNA-directed DNA polymerase</keyword>
<proteinExistence type="predicted"/>